<dbReference type="Pfam" id="PF03492">
    <property type="entry name" value="Methyltransf_7"/>
    <property type="match status" value="1"/>
</dbReference>
<keyword evidence="2" id="KW-0808">Transferase</keyword>
<dbReference type="Proteomes" id="UP000811246">
    <property type="component" value="Chromosome 5"/>
</dbReference>
<organism evidence="6 8">
    <name type="scientific">Carya illinoinensis</name>
    <name type="common">Pecan</name>
    <dbReference type="NCBI Taxonomy" id="32201"/>
    <lineage>
        <taxon>Eukaryota</taxon>
        <taxon>Viridiplantae</taxon>
        <taxon>Streptophyta</taxon>
        <taxon>Embryophyta</taxon>
        <taxon>Tracheophyta</taxon>
        <taxon>Spermatophyta</taxon>
        <taxon>Magnoliopsida</taxon>
        <taxon>eudicotyledons</taxon>
        <taxon>Gunneridae</taxon>
        <taxon>Pentapetalae</taxon>
        <taxon>rosids</taxon>
        <taxon>fabids</taxon>
        <taxon>Fagales</taxon>
        <taxon>Juglandaceae</taxon>
        <taxon>Carya</taxon>
    </lineage>
</organism>
<keyword evidence="8" id="KW-1185">Reference proteome</keyword>
<dbReference type="GO" id="GO:0008168">
    <property type="term" value="F:methyltransferase activity"/>
    <property type="evidence" value="ECO:0007669"/>
    <property type="project" value="UniProtKB-KW"/>
</dbReference>
<evidence type="ECO:0000256" key="4">
    <source>
        <dbReference type="ARBA" id="ARBA00022842"/>
    </source>
</evidence>
<reference evidence="7" key="2">
    <citation type="submission" date="2021-01" db="EMBL/GenBank/DDBJ databases">
        <authorList>
            <person name="Lovell J.T."/>
            <person name="Bentley N."/>
            <person name="Bhattarai G."/>
            <person name="Jenkins J.W."/>
            <person name="Sreedasyam A."/>
            <person name="Alarcon Y."/>
            <person name="Bock C."/>
            <person name="Boston L."/>
            <person name="Carlson J."/>
            <person name="Cervantes K."/>
            <person name="Clermont K."/>
            <person name="Krom N."/>
            <person name="Kubenka K."/>
            <person name="Mamidi S."/>
            <person name="Mattison C."/>
            <person name="Monteros M."/>
            <person name="Pisani C."/>
            <person name="Plott C."/>
            <person name="Rajasekar S."/>
            <person name="Rhein H.S."/>
            <person name="Rohla C."/>
            <person name="Song M."/>
            <person name="Hilaire R.S."/>
            <person name="Shu S."/>
            <person name="Wells L."/>
            <person name="Wang X."/>
            <person name="Webber J."/>
            <person name="Heerema R.J."/>
            <person name="Klein P."/>
            <person name="Conner P."/>
            <person name="Grauke L."/>
            <person name="Grimwood J."/>
            <person name="Schmutz J."/>
            <person name="Randall J.J."/>
        </authorList>
    </citation>
    <scope>NUCLEOTIDE SEQUENCE</scope>
    <source>
        <tissue evidence="7">Leaf</tissue>
    </source>
</reference>
<comment type="caution">
    <text evidence="6">The sequence shown here is derived from an EMBL/GenBank/DDBJ whole genome shotgun (WGS) entry which is preliminary data.</text>
</comment>
<evidence type="ECO:0000256" key="5">
    <source>
        <dbReference type="SAM" id="MobiDB-lite"/>
    </source>
</evidence>
<keyword evidence="4" id="KW-0460">Magnesium</keyword>
<evidence type="ECO:0000313" key="7">
    <source>
        <dbReference type="EMBL" id="KAG6715191.1"/>
    </source>
</evidence>
<dbReference type="GO" id="GO:0046872">
    <property type="term" value="F:metal ion binding"/>
    <property type="evidence" value="ECO:0007669"/>
    <property type="project" value="UniProtKB-KW"/>
</dbReference>
<dbReference type="EMBL" id="CM031813">
    <property type="protein sequence ID" value="KAG6655874.1"/>
    <property type="molecule type" value="Genomic_DNA"/>
</dbReference>
<proteinExistence type="predicted"/>
<dbReference type="EMBL" id="CM031829">
    <property type="protein sequence ID" value="KAG6715192.1"/>
    <property type="molecule type" value="Genomic_DNA"/>
</dbReference>
<dbReference type="InterPro" id="IPR005299">
    <property type="entry name" value="MeTrfase_7"/>
</dbReference>
<dbReference type="SUPFAM" id="SSF53335">
    <property type="entry name" value="S-adenosyl-L-methionine-dependent methyltransferases"/>
    <property type="match status" value="1"/>
</dbReference>
<dbReference type="EMBL" id="CM031829">
    <property type="protein sequence ID" value="KAG6715191.1"/>
    <property type="molecule type" value="Genomic_DNA"/>
</dbReference>
<gene>
    <name evidence="6" type="ORF">CIPAW_05G246500</name>
    <name evidence="7" type="ORF">I3842_05G238800</name>
</gene>
<evidence type="ECO:0000313" key="8">
    <source>
        <dbReference type="Proteomes" id="UP000811609"/>
    </source>
</evidence>
<evidence type="ECO:0000256" key="2">
    <source>
        <dbReference type="ARBA" id="ARBA00022679"/>
    </source>
</evidence>
<dbReference type="EMBL" id="CM031813">
    <property type="protein sequence ID" value="KAG6655873.1"/>
    <property type="molecule type" value="Genomic_DNA"/>
</dbReference>
<sequence>MEDEKTRALPESKAMNGGEGPCSYAQNSSYQRGVVEAAKIRINEAIANHFDIESHSTSLGPVFIADLGCSAGPNALIAVQNILEAIDLKYKSKGLDAQISEFLVFFNDHVSNDFNTLFKSLPPNRQYFAAGVPGSFYRRLFPKASLHFMHSSCALNWLSRVPRQVMDEASPAWNKGRIHYTNAPREVVEAYATWFAKDMESFLTARAQELVVGGLLALFVPAIPDVMSNSDTFTGTEMELLGSCLIDMVKVGLVGEAKVDSFNLPVYYTFPKELKALIERNEHFSIQRMEKLNNQKKHLSLPNPSMRSLYLRAVLEGEVAKHFGNEIMDDLFNRYTKKVAGSSFFLNPETDKSTIIFVLLKRKN</sequence>
<dbReference type="GO" id="GO:0032259">
    <property type="term" value="P:methylation"/>
    <property type="evidence" value="ECO:0007669"/>
    <property type="project" value="UniProtKB-KW"/>
</dbReference>
<keyword evidence="3" id="KW-0479">Metal-binding</keyword>
<keyword evidence="1" id="KW-0489">Methyltransferase</keyword>
<dbReference type="OrthoDB" id="1523883at2759"/>
<feature type="region of interest" description="Disordered" evidence="5">
    <location>
        <begin position="1"/>
        <end position="21"/>
    </location>
</feature>
<accession>A0A8T1QNT5</accession>
<protein>
    <submittedName>
        <fullName evidence="6">Uncharacterized protein</fullName>
    </submittedName>
</protein>
<dbReference type="InterPro" id="IPR029063">
    <property type="entry name" value="SAM-dependent_MTases_sf"/>
</dbReference>
<evidence type="ECO:0000256" key="1">
    <source>
        <dbReference type="ARBA" id="ARBA00022603"/>
    </source>
</evidence>
<dbReference type="Gene3D" id="1.10.1200.270">
    <property type="entry name" value="Methyltransferase, alpha-helical capping domain"/>
    <property type="match status" value="1"/>
</dbReference>
<dbReference type="Gene3D" id="3.40.50.150">
    <property type="entry name" value="Vaccinia Virus protein VP39"/>
    <property type="match status" value="1"/>
</dbReference>
<evidence type="ECO:0000256" key="3">
    <source>
        <dbReference type="ARBA" id="ARBA00022723"/>
    </source>
</evidence>
<dbReference type="AlphaFoldDB" id="A0A8T1QNT5"/>
<evidence type="ECO:0000313" key="6">
    <source>
        <dbReference type="EMBL" id="KAG6655873.1"/>
    </source>
</evidence>
<name>A0A8T1QNT5_CARIL</name>
<reference evidence="6" key="1">
    <citation type="submission" date="2020-12" db="EMBL/GenBank/DDBJ databases">
        <title>WGS assembly of Carya illinoinensis cv. Pawnee.</title>
        <authorList>
            <person name="Platts A."/>
            <person name="Shu S."/>
            <person name="Wright S."/>
            <person name="Barry K."/>
            <person name="Edger P."/>
            <person name="Pires J.C."/>
            <person name="Schmutz J."/>
        </authorList>
    </citation>
    <scope>NUCLEOTIDE SEQUENCE</scope>
    <source>
        <tissue evidence="6">Leaf</tissue>
    </source>
</reference>
<dbReference type="InterPro" id="IPR042086">
    <property type="entry name" value="MeTrfase_capping"/>
</dbReference>
<dbReference type="Proteomes" id="UP000811609">
    <property type="component" value="Chromosome 5"/>
</dbReference>
<dbReference type="PANTHER" id="PTHR31009">
    <property type="entry name" value="S-ADENOSYL-L-METHIONINE:CARBOXYL METHYLTRANSFERASE FAMILY PROTEIN"/>
    <property type="match status" value="1"/>
</dbReference>
<feature type="compositionally biased region" description="Basic and acidic residues" evidence="5">
    <location>
        <begin position="1"/>
        <end position="10"/>
    </location>
</feature>